<sequence length="417" mass="47097">MSMVDNSPRSLSSATVSPPNPVLEESQRSTPYSDLDFEILRTIRAYDSLAEESQTTIAAVKPLLPEKHSKLALRCEPPQARASARNDLVWIPPPVPERVQKPGRRVQGSAGARSLDKENYSAPTESAAKDAEPTRRRTRLSSFSHSTGAQARSPFSNPTTAPPPKAPSQRVSAVLPPGNIHLRLRQHLAICALPIPTRLRYAPNFFLHPYIQRKLKSNAGPPTHTVVGRKDENAALRSMKPKMRYLDSPDQPYRHPHRFEVVVTAPERERHESYWYIQPCPEEAPAFNVNPARLRPIKRRGGKWRVTKPMYAYVLDRAAEFSSRMVERKPPTVFERDITRTAYAGRGDRETFGILFTPVPVLGFENQKPPRLSLLKRIFLSRKKKAKWRAILRPDPRAAAFLKEAREELGDVEAPGQ</sequence>
<gene>
    <name evidence="2" type="ORF">TRAPUB_5757</name>
</gene>
<evidence type="ECO:0000313" key="2">
    <source>
        <dbReference type="EMBL" id="OJT03581.1"/>
    </source>
</evidence>
<feature type="region of interest" description="Disordered" evidence="1">
    <location>
        <begin position="1"/>
        <end position="31"/>
    </location>
</feature>
<reference evidence="2 3" key="1">
    <citation type="submission" date="2016-10" db="EMBL/GenBank/DDBJ databases">
        <title>Genome sequence of the basidiomycete white-rot fungus Trametes pubescens.</title>
        <authorList>
            <person name="Makela M.R."/>
            <person name="Granchi Z."/>
            <person name="Peng M."/>
            <person name="De Vries R.P."/>
            <person name="Grigoriev I."/>
            <person name="Riley R."/>
            <person name="Hilden K."/>
        </authorList>
    </citation>
    <scope>NUCLEOTIDE SEQUENCE [LARGE SCALE GENOMIC DNA]</scope>
    <source>
        <strain evidence="2 3">FBCC735</strain>
    </source>
</reference>
<protein>
    <submittedName>
        <fullName evidence="2">Uncharacterized protein</fullName>
    </submittedName>
</protein>
<dbReference type="AlphaFoldDB" id="A0A1M2V7J9"/>
<evidence type="ECO:0000256" key="1">
    <source>
        <dbReference type="SAM" id="MobiDB-lite"/>
    </source>
</evidence>
<name>A0A1M2V7J9_TRAPU</name>
<dbReference type="OrthoDB" id="10357255at2759"/>
<dbReference type="Proteomes" id="UP000184267">
    <property type="component" value="Unassembled WGS sequence"/>
</dbReference>
<feature type="compositionally biased region" description="Polar residues" evidence="1">
    <location>
        <begin position="1"/>
        <end position="17"/>
    </location>
</feature>
<comment type="caution">
    <text evidence="2">The sequence shown here is derived from an EMBL/GenBank/DDBJ whole genome shotgun (WGS) entry which is preliminary data.</text>
</comment>
<dbReference type="EMBL" id="MNAD01001604">
    <property type="protein sequence ID" value="OJT03581.1"/>
    <property type="molecule type" value="Genomic_DNA"/>
</dbReference>
<keyword evidence="3" id="KW-1185">Reference proteome</keyword>
<evidence type="ECO:0000313" key="3">
    <source>
        <dbReference type="Proteomes" id="UP000184267"/>
    </source>
</evidence>
<proteinExistence type="predicted"/>
<dbReference type="OMA" id="CEPPQAR"/>
<feature type="region of interest" description="Disordered" evidence="1">
    <location>
        <begin position="92"/>
        <end position="172"/>
    </location>
</feature>
<organism evidence="2 3">
    <name type="scientific">Trametes pubescens</name>
    <name type="common">White-rot fungus</name>
    <dbReference type="NCBI Taxonomy" id="154538"/>
    <lineage>
        <taxon>Eukaryota</taxon>
        <taxon>Fungi</taxon>
        <taxon>Dikarya</taxon>
        <taxon>Basidiomycota</taxon>
        <taxon>Agaricomycotina</taxon>
        <taxon>Agaricomycetes</taxon>
        <taxon>Polyporales</taxon>
        <taxon>Polyporaceae</taxon>
        <taxon>Trametes</taxon>
    </lineage>
</organism>
<feature type="compositionally biased region" description="Polar residues" evidence="1">
    <location>
        <begin position="140"/>
        <end position="159"/>
    </location>
</feature>
<accession>A0A1M2V7J9</accession>